<keyword evidence="3" id="KW-1185">Reference proteome</keyword>
<evidence type="ECO:0000313" key="3">
    <source>
        <dbReference type="Proteomes" id="UP001187531"/>
    </source>
</evidence>
<evidence type="ECO:0000313" key="2">
    <source>
        <dbReference type="EMBL" id="KAK2702248.1"/>
    </source>
</evidence>
<dbReference type="AlphaFoldDB" id="A0AA88H1J8"/>
<dbReference type="Proteomes" id="UP001187531">
    <property type="component" value="Unassembled WGS sequence"/>
</dbReference>
<organism evidence="2 3">
    <name type="scientific">Artemia franciscana</name>
    <name type="common">Brine shrimp</name>
    <name type="synonym">Artemia sanfranciscana</name>
    <dbReference type="NCBI Taxonomy" id="6661"/>
    <lineage>
        <taxon>Eukaryota</taxon>
        <taxon>Metazoa</taxon>
        <taxon>Ecdysozoa</taxon>
        <taxon>Arthropoda</taxon>
        <taxon>Crustacea</taxon>
        <taxon>Branchiopoda</taxon>
        <taxon>Anostraca</taxon>
        <taxon>Artemiidae</taxon>
        <taxon>Artemia</taxon>
    </lineage>
</organism>
<gene>
    <name evidence="2" type="ORF">QYM36_019110</name>
</gene>
<comment type="caution">
    <text evidence="2">The sequence shown here is derived from an EMBL/GenBank/DDBJ whole genome shotgun (WGS) entry which is preliminary data.</text>
</comment>
<dbReference type="EMBL" id="JAVRJZ010000526">
    <property type="protein sequence ID" value="KAK2702248.1"/>
    <property type="molecule type" value="Genomic_DNA"/>
</dbReference>
<evidence type="ECO:0000256" key="1">
    <source>
        <dbReference type="SAM" id="MobiDB-lite"/>
    </source>
</evidence>
<feature type="region of interest" description="Disordered" evidence="1">
    <location>
        <begin position="62"/>
        <end position="89"/>
    </location>
</feature>
<name>A0AA88H1J8_ARTSF</name>
<protein>
    <submittedName>
        <fullName evidence="2">Uncharacterized protein</fullName>
    </submittedName>
</protein>
<accession>A0AA88H1J8</accession>
<feature type="compositionally biased region" description="Basic and acidic residues" evidence="1">
    <location>
        <begin position="62"/>
        <end position="75"/>
    </location>
</feature>
<reference evidence="2" key="1">
    <citation type="submission" date="2023-07" db="EMBL/GenBank/DDBJ databases">
        <title>Chromosome-level genome assembly of Artemia franciscana.</title>
        <authorList>
            <person name="Jo E."/>
        </authorList>
    </citation>
    <scope>NUCLEOTIDE SEQUENCE</scope>
    <source>
        <tissue evidence="2">Whole body</tissue>
    </source>
</reference>
<sequence>MFRHQPGVPENMTVQKFTNQHLVEEKGMYVILVEKHKTASIKAFIVQDDWLDPEELNEVRRAEQTEMPKKDDIKESKKRITNKKDDNSGINPDLVVDINHVAYRCPRLSPAELIQLEDAKKSAANWSPIIQEYINANMDTSRGATKSSLVGIKAIAKYAQTDSGTPRAMTYFFKRSLSSAGKALNLTDIMGRRTRPSSNMEDMD</sequence>
<proteinExistence type="predicted"/>